<dbReference type="AlphaFoldDB" id="A0AAD7S9F5"/>
<proteinExistence type="predicted"/>
<organism evidence="1 2">
    <name type="scientific">Aldrovandia affinis</name>
    <dbReference type="NCBI Taxonomy" id="143900"/>
    <lineage>
        <taxon>Eukaryota</taxon>
        <taxon>Metazoa</taxon>
        <taxon>Chordata</taxon>
        <taxon>Craniata</taxon>
        <taxon>Vertebrata</taxon>
        <taxon>Euteleostomi</taxon>
        <taxon>Actinopterygii</taxon>
        <taxon>Neopterygii</taxon>
        <taxon>Teleostei</taxon>
        <taxon>Notacanthiformes</taxon>
        <taxon>Halosauridae</taxon>
        <taxon>Aldrovandia</taxon>
    </lineage>
</organism>
<sequence>MRVAFRTCQLCNYPDEEQRALHAIVTRLRSVAVRCRGGGGSAEQRYGLRVSCCGWVSAGDGGRQHTSPSLSHLVRVTETQYEL</sequence>
<gene>
    <name evidence="1" type="ORF">AAFF_G00428580</name>
</gene>
<evidence type="ECO:0000313" key="2">
    <source>
        <dbReference type="Proteomes" id="UP001221898"/>
    </source>
</evidence>
<dbReference type="EMBL" id="JAINUG010000091">
    <property type="protein sequence ID" value="KAJ8398288.1"/>
    <property type="molecule type" value="Genomic_DNA"/>
</dbReference>
<evidence type="ECO:0000313" key="1">
    <source>
        <dbReference type="EMBL" id="KAJ8398288.1"/>
    </source>
</evidence>
<reference evidence="1" key="1">
    <citation type="journal article" date="2023" name="Science">
        <title>Genome structures resolve the early diversification of teleost fishes.</title>
        <authorList>
            <person name="Parey E."/>
            <person name="Louis A."/>
            <person name="Montfort J."/>
            <person name="Bouchez O."/>
            <person name="Roques C."/>
            <person name="Iampietro C."/>
            <person name="Lluch J."/>
            <person name="Castinel A."/>
            <person name="Donnadieu C."/>
            <person name="Desvignes T."/>
            <person name="Floi Bucao C."/>
            <person name="Jouanno E."/>
            <person name="Wen M."/>
            <person name="Mejri S."/>
            <person name="Dirks R."/>
            <person name="Jansen H."/>
            <person name="Henkel C."/>
            <person name="Chen W.J."/>
            <person name="Zahm M."/>
            <person name="Cabau C."/>
            <person name="Klopp C."/>
            <person name="Thompson A.W."/>
            <person name="Robinson-Rechavi M."/>
            <person name="Braasch I."/>
            <person name="Lecointre G."/>
            <person name="Bobe J."/>
            <person name="Postlethwait J.H."/>
            <person name="Berthelot C."/>
            <person name="Roest Crollius H."/>
            <person name="Guiguen Y."/>
        </authorList>
    </citation>
    <scope>NUCLEOTIDE SEQUENCE</scope>
    <source>
        <strain evidence="1">NC1722</strain>
    </source>
</reference>
<dbReference type="Proteomes" id="UP001221898">
    <property type="component" value="Unassembled WGS sequence"/>
</dbReference>
<protein>
    <submittedName>
        <fullName evidence="1">Uncharacterized protein</fullName>
    </submittedName>
</protein>
<accession>A0AAD7S9F5</accession>
<keyword evidence="2" id="KW-1185">Reference proteome</keyword>
<name>A0AAD7S9F5_9TELE</name>
<comment type="caution">
    <text evidence="1">The sequence shown here is derived from an EMBL/GenBank/DDBJ whole genome shotgun (WGS) entry which is preliminary data.</text>
</comment>